<dbReference type="Proteomes" id="UP000199598">
    <property type="component" value="Unassembled WGS sequence"/>
</dbReference>
<name>A0A1I4B628_9HYPH</name>
<dbReference type="RefSeq" id="WP_093520473.1">
    <property type="nucleotide sequence ID" value="NZ_FOSK01000007.1"/>
</dbReference>
<dbReference type="InterPro" id="IPR038727">
    <property type="entry name" value="NadR/Ttd14_AAA_dom"/>
</dbReference>
<feature type="domain" description="NadR/Ttd14 AAA" evidence="1">
    <location>
        <begin position="2"/>
        <end position="152"/>
    </location>
</feature>
<dbReference type="Gene3D" id="3.40.50.300">
    <property type="entry name" value="P-loop containing nucleotide triphosphate hydrolases"/>
    <property type="match status" value="1"/>
</dbReference>
<accession>A0A1I4B628</accession>
<sequence>MRVAITGTHGIGKTTLIEDFVDQHRNYEAVQEPYWELAEQGVALSAEPSIEDFTEQLSHNLKTILTASAEQNIIFDRCPLDFIAYLDVLSEQEGDEWEPSGQLLRQIEQAVTTLDLIVFLPLTSPDEITTTIEYPKLRKQTDICLKEILRDDALGLLDVLPETVELTGSRSDRVKALSKLVSEA</sequence>
<protein>
    <submittedName>
        <fullName evidence="2">AAA domain-containing protein</fullName>
    </submittedName>
</protein>
<keyword evidence="3" id="KW-1185">Reference proteome</keyword>
<gene>
    <name evidence="2" type="ORF">SAMN04488518_107127</name>
</gene>
<dbReference type="Pfam" id="PF13521">
    <property type="entry name" value="AAA_28"/>
    <property type="match status" value="1"/>
</dbReference>
<evidence type="ECO:0000259" key="1">
    <source>
        <dbReference type="Pfam" id="PF13521"/>
    </source>
</evidence>
<dbReference type="InterPro" id="IPR027417">
    <property type="entry name" value="P-loop_NTPase"/>
</dbReference>
<dbReference type="SUPFAM" id="SSF52540">
    <property type="entry name" value="P-loop containing nucleoside triphosphate hydrolases"/>
    <property type="match status" value="1"/>
</dbReference>
<reference evidence="2 3" key="1">
    <citation type="submission" date="2016-10" db="EMBL/GenBank/DDBJ databases">
        <authorList>
            <person name="Varghese N."/>
            <person name="Submissions S."/>
        </authorList>
    </citation>
    <scope>NUCLEOTIDE SEQUENCE [LARGE SCALE GENOMIC DNA]</scope>
    <source>
        <strain evidence="2 3">DSM 16392</strain>
    </source>
</reference>
<comment type="caution">
    <text evidence="2">The sequence shown here is derived from an EMBL/GenBank/DDBJ whole genome shotgun (WGS) entry which is preliminary data.</text>
</comment>
<evidence type="ECO:0000313" key="2">
    <source>
        <dbReference type="EMBL" id="SFK63607.1"/>
    </source>
</evidence>
<evidence type="ECO:0000313" key="3">
    <source>
        <dbReference type="Proteomes" id="UP000199598"/>
    </source>
</evidence>
<proteinExistence type="predicted"/>
<dbReference type="EMBL" id="FOSK01000007">
    <property type="protein sequence ID" value="SFK63607.1"/>
    <property type="molecule type" value="Genomic_DNA"/>
</dbReference>
<organism evidence="2 3">
    <name type="scientific">Pseudovibrio ascidiaceicola</name>
    <dbReference type="NCBI Taxonomy" id="285279"/>
    <lineage>
        <taxon>Bacteria</taxon>
        <taxon>Pseudomonadati</taxon>
        <taxon>Pseudomonadota</taxon>
        <taxon>Alphaproteobacteria</taxon>
        <taxon>Hyphomicrobiales</taxon>
        <taxon>Stappiaceae</taxon>
        <taxon>Pseudovibrio</taxon>
    </lineage>
</organism>